<keyword evidence="6 8" id="KW-1133">Transmembrane helix</keyword>
<feature type="transmembrane region" description="Helical" evidence="8">
    <location>
        <begin position="105"/>
        <end position="127"/>
    </location>
</feature>
<dbReference type="InterPro" id="IPR001851">
    <property type="entry name" value="ABC_transp_permease"/>
</dbReference>
<dbReference type="GO" id="GO:0005886">
    <property type="term" value="C:plasma membrane"/>
    <property type="evidence" value="ECO:0007669"/>
    <property type="project" value="UniProtKB-SubCell"/>
</dbReference>
<comment type="caution">
    <text evidence="9">The sequence shown here is derived from an EMBL/GenBank/DDBJ whole genome shotgun (WGS) entry which is preliminary data.</text>
</comment>
<feature type="transmembrane region" description="Helical" evidence="8">
    <location>
        <begin position="134"/>
        <end position="155"/>
    </location>
</feature>
<feature type="transmembrane region" description="Helical" evidence="8">
    <location>
        <begin position="257"/>
        <end position="273"/>
    </location>
</feature>
<proteinExistence type="predicted"/>
<evidence type="ECO:0000313" key="9">
    <source>
        <dbReference type="EMBL" id="TXL74032.1"/>
    </source>
</evidence>
<sequence length="329" mass="34044">MSTQDVTREQVGARQFVKGIDNPVLVSCIAVVAIILIGSIYLPDFASVKYLVQQLRIASFLGIVATGAMVVILLGQIDLSIPWAMTAAAMVSTAVVGLGEAWAPFAIPAGLMVGVVVGLFNGIGVGYVRLPSMILTLATNAVLLGLAVVYTGGFAPQTKASGLMRWLGRDSSVLGVPNVLWVWLLLGVGVAVVLRRSAVGRAIFATGNREVASYLSGIRTSRVICLAFVFSGVCSALGGILLAGRLDQSYQGMGNDYLLPAIAAVVLGGTHILGGRGTYLGTAVGVLVISLISSVLAVMQIPEASRQIIYGAVIIAMLLLHGRGAAPGR</sequence>
<evidence type="ECO:0000256" key="4">
    <source>
        <dbReference type="ARBA" id="ARBA00022519"/>
    </source>
</evidence>
<evidence type="ECO:0000256" key="8">
    <source>
        <dbReference type="SAM" id="Phobius"/>
    </source>
</evidence>
<dbReference type="CDD" id="cd06579">
    <property type="entry name" value="TM_PBP1_transp_AraH_like"/>
    <property type="match status" value="1"/>
</dbReference>
<dbReference type="PANTHER" id="PTHR32196:SF21">
    <property type="entry name" value="ABC TRANSPORTER PERMEASE PROTEIN YPHD-RELATED"/>
    <property type="match status" value="1"/>
</dbReference>
<keyword evidence="4" id="KW-0997">Cell inner membrane</keyword>
<dbReference type="Pfam" id="PF02653">
    <property type="entry name" value="BPD_transp_2"/>
    <property type="match status" value="1"/>
</dbReference>
<dbReference type="RefSeq" id="WP_147848557.1">
    <property type="nucleotide sequence ID" value="NZ_VDUZ01000021.1"/>
</dbReference>
<reference evidence="9 10" key="1">
    <citation type="submission" date="2019-06" db="EMBL/GenBank/DDBJ databases">
        <title>New taxonomy in bacterial strain CC-CFT640, isolated from vineyard.</title>
        <authorList>
            <person name="Lin S.-Y."/>
            <person name="Tsai C.-F."/>
            <person name="Young C.-C."/>
        </authorList>
    </citation>
    <scope>NUCLEOTIDE SEQUENCE [LARGE SCALE GENOMIC DNA]</scope>
    <source>
        <strain evidence="9 10">CC-CFT640</strain>
    </source>
</reference>
<feature type="transmembrane region" description="Helical" evidence="8">
    <location>
        <begin position="81"/>
        <end position="99"/>
    </location>
</feature>
<dbReference type="PANTHER" id="PTHR32196">
    <property type="entry name" value="ABC TRANSPORTER PERMEASE PROTEIN YPHD-RELATED-RELATED"/>
    <property type="match status" value="1"/>
</dbReference>
<dbReference type="OrthoDB" id="9808136at2"/>
<evidence type="ECO:0000256" key="7">
    <source>
        <dbReference type="ARBA" id="ARBA00023136"/>
    </source>
</evidence>
<feature type="transmembrane region" description="Helical" evidence="8">
    <location>
        <begin position="24"/>
        <end position="43"/>
    </location>
</feature>
<dbReference type="Proteomes" id="UP000321638">
    <property type="component" value="Unassembled WGS sequence"/>
</dbReference>
<feature type="transmembrane region" description="Helical" evidence="8">
    <location>
        <begin position="280"/>
        <end position="301"/>
    </location>
</feature>
<feature type="transmembrane region" description="Helical" evidence="8">
    <location>
        <begin position="55"/>
        <end position="74"/>
    </location>
</feature>
<evidence type="ECO:0000256" key="6">
    <source>
        <dbReference type="ARBA" id="ARBA00022989"/>
    </source>
</evidence>
<evidence type="ECO:0000313" key="10">
    <source>
        <dbReference type="Proteomes" id="UP000321638"/>
    </source>
</evidence>
<keyword evidence="3" id="KW-1003">Cell membrane</keyword>
<evidence type="ECO:0000256" key="1">
    <source>
        <dbReference type="ARBA" id="ARBA00004651"/>
    </source>
</evidence>
<keyword evidence="2" id="KW-0813">Transport</keyword>
<keyword evidence="10" id="KW-1185">Reference proteome</keyword>
<keyword evidence="5 8" id="KW-0812">Transmembrane</keyword>
<feature type="transmembrane region" description="Helical" evidence="8">
    <location>
        <begin position="175"/>
        <end position="194"/>
    </location>
</feature>
<gene>
    <name evidence="9" type="ORF">FHP25_18925</name>
</gene>
<dbReference type="AlphaFoldDB" id="A0A5C8PK78"/>
<protein>
    <submittedName>
        <fullName evidence="9">ABC transporter permease</fullName>
    </submittedName>
</protein>
<evidence type="ECO:0000256" key="2">
    <source>
        <dbReference type="ARBA" id="ARBA00022448"/>
    </source>
</evidence>
<feature type="transmembrane region" description="Helical" evidence="8">
    <location>
        <begin position="307"/>
        <end position="326"/>
    </location>
</feature>
<name>A0A5C8PK78_9HYPH</name>
<dbReference type="GO" id="GO:0022857">
    <property type="term" value="F:transmembrane transporter activity"/>
    <property type="evidence" value="ECO:0007669"/>
    <property type="project" value="InterPro"/>
</dbReference>
<feature type="transmembrane region" description="Helical" evidence="8">
    <location>
        <begin position="223"/>
        <end position="245"/>
    </location>
</feature>
<keyword evidence="7 8" id="KW-0472">Membrane</keyword>
<comment type="subcellular location">
    <subcellularLocation>
        <location evidence="1">Cell membrane</location>
        <topology evidence="1">Multi-pass membrane protein</topology>
    </subcellularLocation>
</comment>
<evidence type="ECO:0000256" key="5">
    <source>
        <dbReference type="ARBA" id="ARBA00022692"/>
    </source>
</evidence>
<accession>A0A5C8PK78</accession>
<dbReference type="EMBL" id="VDUZ01000021">
    <property type="protein sequence ID" value="TXL74032.1"/>
    <property type="molecule type" value="Genomic_DNA"/>
</dbReference>
<evidence type="ECO:0000256" key="3">
    <source>
        <dbReference type="ARBA" id="ARBA00022475"/>
    </source>
</evidence>
<organism evidence="9 10">
    <name type="scientific">Vineibacter terrae</name>
    <dbReference type="NCBI Taxonomy" id="2586908"/>
    <lineage>
        <taxon>Bacteria</taxon>
        <taxon>Pseudomonadati</taxon>
        <taxon>Pseudomonadota</taxon>
        <taxon>Alphaproteobacteria</taxon>
        <taxon>Hyphomicrobiales</taxon>
        <taxon>Vineibacter</taxon>
    </lineage>
</organism>